<feature type="chain" id="PRO_5030733243" description="DUF7908 domain-containing protein" evidence="3">
    <location>
        <begin position="20"/>
        <end position="1058"/>
    </location>
</feature>
<sequence>MTSCILIASFLGSVVLVSAADYGVIEADTWCITYESTYLAPVSSKDLLPLTKESGRLPIPAPPSSRPTFANNTSDPIRSALSTNLVDSDTSLIVSQSGVDAVSSSIDISPTETQSGPGTLPFSSKIEPLTDEIVTSSTRMDLTATTDAILTSSFPPAERSVIFQILVPDANKRDINRRAIRAGFIGNGSPQVCTFAALFVLSQGQLVDNGMPIFYSGESYKKLAGGDLPPPGSVTETFEDSGQLVFRNAALPNGEAGFCQTAEGGVYITFSGEPPGCVKVTLAVYDVAQCQNGQLVGDTLTSTVSEGKPSETTVSEEISSGSMTSIEDRTPSSSRGVIESTSSEESTNAVMPSASLSSVATTAEMPDILSTQPSVLSDNSSTELPTSSGHAVSTDSEISTSSGIISTGSTTTAGEEETSSNALERTSETTIDIGTTAIDTTTNTDIETTAPATKTKTAINSDTITTTEAGTTAAEITTALATTTSSAAKPCSDLSSPYKAVSGDLFTVVCEKCYIRISVITEPLRADSFASCIDACSLESECEAVNYLRTVLPLIAVITPATLSIEISSEPNITVIHSRIPNIDYDRSLWFGQWINNSTVTHTTQIARILNPVSTLGFILNIAAPFPNSSYSVDFYGPSISCGTPKNPELTDSIKKVIANYSTLDENATYVGFVPAYTRYPSPTVVKTWEHFAIEGLHRALNYSLAFLAPTLDTTALEVDRRFGDISPAAFYITTPEREGWQAENTVKCELYNASYAINFTFNNGLQDIKYKTERLNEVTALAADDCRSGRQLDHCKPITSYFALMNAMGNLILGTHWKVGDGAHEAMRTTVAITTIIDSPDMHAFYYDKPKSAIKYMSMGDTLEELFTNITISLFSNSEFLQNDTAASYGPITRFSAQNAFSYEPRNLFIAYGIGILFSFIVVIYGLLCIKSSSESYTNSFSTILRTTRNPDLDTVIPAAETSGAEPLSKNLGNVRLTLRQQGDCLEGGGDKATFFAVDPKGDDGKKSREAAPTDSLLKRNGQSQHSDTDEVPNVQKGSDINLRHNKDNHAAVISNE</sequence>
<feature type="domain" description="DUF7908" evidence="4">
    <location>
        <begin position="161"/>
        <end position="287"/>
    </location>
</feature>
<feature type="region of interest" description="Disordered" evidence="1">
    <location>
        <begin position="371"/>
        <end position="429"/>
    </location>
</feature>
<accession>A0A7S8D2D5</accession>
<dbReference type="InterPro" id="IPR057230">
    <property type="entry name" value="DUF7908"/>
</dbReference>
<feature type="compositionally biased region" description="Low complexity" evidence="1">
    <location>
        <begin position="393"/>
        <end position="413"/>
    </location>
</feature>
<organism evidence="5 6">
    <name type="scientific">Fusarium culmorum</name>
    <dbReference type="NCBI Taxonomy" id="5516"/>
    <lineage>
        <taxon>Eukaryota</taxon>
        <taxon>Fungi</taxon>
        <taxon>Dikarya</taxon>
        <taxon>Ascomycota</taxon>
        <taxon>Pezizomycotina</taxon>
        <taxon>Sordariomycetes</taxon>
        <taxon>Hypocreomycetidae</taxon>
        <taxon>Hypocreales</taxon>
        <taxon>Nectriaceae</taxon>
        <taxon>Fusarium</taxon>
    </lineage>
</organism>
<evidence type="ECO:0000259" key="4">
    <source>
        <dbReference type="Pfam" id="PF25485"/>
    </source>
</evidence>
<dbReference type="Pfam" id="PF25485">
    <property type="entry name" value="DUF7908"/>
    <property type="match status" value="1"/>
</dbReference>
<reference evidence="5" key="1">
    <citation type="submission" date="2020-11" db="EMBL/GenBank/DDBJ databases">
        <title>The chromosome-scale genome resource for two endophytic Fusarium species: F. culmorum and F. pseudograminearum.</title>
        <authorList>
            <person name="Yuan Z."/>
        </authorList>
    </citation>
    <scope>NUCLEOTIDE SEQUENCE</scope>
    <source>
        <strain evidence="5">Class2-1B</strain>
    </source>
</reference>
<evidence type="ECO:0000256" key="3">
    <source>
        <dbReference type="SAM" id="SignalP"/>
    </source>
</evidence>
<feature type="compositionally biased region" description="Polar residues" evidence="1">
    <location>
        <begin position="371"/>
        <end position="391"/>
    </location>
</feature>
<evidence type="ECO:0000256" key="2">
    <source>
        <dbReference type="SAM" id="Phobius"/>
    </source>
</evidence>
<keyword evidence="3" id="KW-0732">Signal</keyword>
<keyword evidence="2" id="KW-1133">Transmembrane helix</keyword>
<evidence type="ECO:0000313" key="6">
    <source>
        <dbReference type="Proteomes" id="UP000663297"/>
    </source>
</evidence>
<keyword evidence="2" id="KW-0812">Transmembrane</keyword>
<evidence type="ECO:0000313" key="5">
    <source>
        <dbReference type="EMBL" id="QPC60650.1"/>
    </source>
</evidence>
<name>A0A7S8D2D5_FUSCU</name>
<dbReference type="EMBL" id="CP064747">
    <property type="protein sequence ID" value="QPC60650.1"/>
    <property type="molecule type" value="Genomic_DNA"/>
</dbReference>
<feature type="region of interest" description="Disordered" evidence="1">
    <location>
        <begin position="998"/>
        <end position="1058"/>
    </location>
</feature>
<dbReference type="PANTHER" id="PTHR35041:SF6">
    <property type="entry name" value="FORMYLMETHIONINE DEFORMYLASE-LIKE PROTEIN-RELATED"/>
    <property type="match status" value="1"/>
</dbReference>
<evidence type="ECO:0000256" key="1">
    <source>
        <dbReference type="SAM" id="MobiDB-lite"/>
    </source>
</evidence>
<dbReference type="PANTHER" id="PTHR35041">
    <property type="entry name" value="MEDIATOR OF RNA POLYMERASE II TRANSCRIPTION SUBUNIT 1"/>
    <property type="match status" value="1"/>
</dbReference>
<feature type="transmembrane region" description="Helical" evidence="2">
    <location>
        <begin position="910"/>
        <end position="931"/>
    </location>
</feature>
<feature type="signal peptide" evidence="3">
    <location>
        <begin position="1"/>
        <end position="19"/>
    </location>
</feature>
<keyword evidence="2" id="KW-0472">Membrane</keyword>
<feature type="region of interest" description="Disordered" evidence="1">
    <location>
        <begin position="301"/>
        <end position="359"/>
    </location>
</feature>
<gene>
    <name evidence="5" type="ORF">HYE67_002881</name>
</gene>
<feature type="compositionally biased region" description="Basic and acidic residues" evidence="1">
    <location>
        <begin position="1001"/>
        <end position="1013"/>
    </location>
</feature>
<proteinExistence type="predicted"/>
<dbReference type="Proteomes" id="UP000663297">
    <property type="component" value="Chromosome 1"/>
</dbReference>
<dbReference type="AlphaFoldDB" id="A0A7S8D2D5"/>
<protein>
    <recommendedName>
        <fullName evidence="4">DUF7908 domain-containing protein</fullName>
    </recommendedName>
</protein>